<proteinExistence type="predicted"/>
<feature type="compositionally biased region" description="Polar residues" evidence="1">
    <location>
        <begin position="461"/>
        <end position="470"/>
    </location>
</feature>
<reference evidence="2" key="1">
    <citation type="journal article" date="2014" name="Nat. Commun.">
        <title>The emerging biofuel crop Camelina sativa retains a highly undifferentiated hexaploid genome structure.</title>
        <authorList>
            <person name="Kagale S."/>
            <person name="Koh C."/>
            <person name="Nixon J."/>
            <person name="Bollina V."/>
            <person name="Clarke W.E."/>
            <person name="Tuteja R."/>
            <person name="Spillane C."/>
            <person name="Robinson S.J."/>
            <person name="Links M.G."/>
            <person name="Clarke C."/>
            <person name="Higgins E.E."/>
            <person name="Huebert T."/>
            <person name="Sharpe A.G."/>
            <person name="Parkin I.A."/>
        </authorList>
    </citation>
    <scope>NUCLEOTIDE SEQUENCE [LARGE SCALE GENOMIC DNA]</scope>
    <source>
        <strain evidence="2">cv. DH55</strain>
    </source>
</reference>
<reference evidence="3" key="2">
    <citation type="submission" date="2025-08" db="UniProtKB">
        <authorList>
            <consortium name="RefSeq"/>
        </authorList>
    </citation>
    <scope>IDENTIFICATION</scope>
    <source>
        <tissue evidence="3">Leaf</tissue>
    </source>
</reference>
<dbReference type="PANTHER" id="PTHR33781">
    <property type="entry name" value="PROTEIN PHYTOCHROME KINASE SUBSTRATE 1-RELATED"/>
    <property type="match status" value="1"/>
</dbReference>
<feature type="region of interest" description="Disordered" evidence="1">
    <location>
        <begin position="458"/>
        <end position="506"/>
    </location>
</feature>
<gene>
    <name evidence="3" type="primary">LOC104773019</name>
</gene>
<keyword evidence="2" id="KW-1185">Reference proteome</keyword>
<accession>A0ABM0Y5I8</accession>
<evidence type="ECO:0000313" key="2">
    <source>
        <dbReference type="Proteomes" id="UP000694864"/>
    </source>
</evidence>
<protein>
    <submittedName>
        <fullName evidence="3">Protein PHYTOCHROME KINASE SUBSTRATE 2-like</fullName>
    </submittedName>
</protein>
<evidence type="ECO:0000313" key="3">
    <source>
        <dbReference type="RefSeq" id="XP_010495872.2"/>
    </source>
</evidence>
<organism evidence="2 3">
    <name type="scientific">Camelina sativa</name>
    <name type="common">False flax</name>
    <name type="synonym">Myagrum sativum</name>
    <dbReference type="NCBI Taxonomy" id="90675"/>
    <lineage>
        <taxon>Eukaryota</taxon>
        <taxon>Viridiplantae</taxon>
        <taxon>Streptophyta</taxon>
        <taxon>Embryophyta</taxon>
        <taxon>Tracheophyta</taxon>
        <taxon>Spermatophyta</taxon>
        <taxon>Magnoliopsida</taxon>
        <taxon>eudicotyledons</taxon>
        <taxon>Gunneridae</taxon>
        <taxon>Pentapetalae</taxon>
        <taxon>rosids</taxon>
        <taxon>malvids</taxon>
        <taxon>Brassicales</taxon>
        <taxon>Brassicaceae</taxon>
        <taxon>Camelineae</taxon>
        <taxon>Camelina</taxon>
    </lineage>
</organism>
<name>A0ABM0Y5I8_CAMSA</name>
<dbReference type="PANTHER" id="PTHR33781:SF20">
    <property type="entry name" value="PROTEIN PHYTOCHROME KINASE SUBSTRATE 2"/>
    <property type="match status" value="1"/>
</dbReference>
<dbReference type="RefSeq" id="XP_010495872.2">
    <property type="nucleotide sequence ID" value="XM_010497570.2"/>
</dbReference>
<dbReference type="Proteomes" id="UP000694864">
    <property type="component" value="Chromosome 3"/>
</dbReference>
<dbReference type="GeneID" id="104773019"/>
<evidence type="ECO:0000256" key="1">
    <source>
        <dbReference type="SAM" id="MobiDB-lite"/>
    </source>
</evidence>
<dbReference type="InterPro" id="IPR039615">
    <property type="entry name" value="PKS"/>
</dbReference>
<feature type="compositionally biased region" description="Low complexity" evidence="1">
    <location>
        <begin position="492"/>
        <end position="506"/>
    </location>
</feature>
<sequence>MFFRALAQFYWQICNLVPLMEPTGYTTRIEQVTHSFSNSFISSLFIFSNLNHLQENTNAKQKMATTLTSSSSTPNTSFDFMMNINNSSSLYGPFSSSSTSFSYLTSKEDALTQQNLMSGINPDVLGVNKKGSEDLEISVFGAEKYFNGDMDSDHSPRFVSPLPIPEVPVERIVVGPKQSSKNSSGTPSLLSESSWNSQSLLLQNKYMEKNNKNIKNNSSCNSYLQEEKDTSSNHKASNKKSFLANLGCRCVCSNWNSVDVVDDKRRSSTPKKIKTQSSFSGNLSSEMKIHKQQQEAMLEQRKSLEIFGSPLIEKRIIQKKFPWEYASSAKAEEHRNSVKFEEEEDGSVSDVSTDLFEIGSLTGKGKPFLARQGSSDPDSPNGYAPSEVSIQWSVVTASVADYSVMSECATSPVKKNRSFQIPRIPIMAKSNRETAPQRRKSSSGGLLLGCKSHKSVRVSGDSYTSMNRTPSYVPRFPVEANPTSVETRRRISSSSGSHTQSSFLYT</sequence>